<dbReference type="InterPro" id="IPR028081">
    <property type="entry name" value="Leu-bd"/>
</dbReference>
<dbReference type="Gene3D" id="3.40.50.2300">
    <property type="match status" value="2"/>
</dbReference>
<sequence>MREVSAAFVITLLAAVVFACGCTGTEAGPGQQGEAVQDIVVGALLPLTGDYAGGGEASRVALEVAAGDINDYLVSIGSDHRVGIIVEDTKADPAIALAKLQTLEKQGARIVISPGTSAELEAIRTYADEHGILIASTMSTAPSLAIVGDNVYRFVPPDTYQADVMAYYLREQGVTVILPVWRGDVWGDELEKLTTAAFVRGGGKVLDGARYTPEQEEYSAIAADLDARVAEAIAVHGKENVAVYLVSLDEADRIMEAALATENLPEIRWYGCDGNVLLDELVTGEPARFAEQTRFTSPALWNQESVASNTATIQKMRELLGRHPDGYGLATYDALWIVTLARIETDTTDAAMLKAALERTAGESGGPLFGPAHLNGAGDLSNAHYTFWTVGADGDAYRWVPVVQYGITSADAAPELEWIGA</sequence>
<dbReference type="PROSITE" id="PS51257">
    <property type="entry name" value="PROKAR_LIPOPROTEIN"/>
    <property type="match status" value="1"/>
</dbReference>
<dbReference type="EMBL" id="VCYI01000005">
    <property type="protein sequence ID" value="MDN7012445.1"/>
    <property type="molecule type" value="Genomic_DNA"/>
</dbReference>
<name>A0ABT8M094_9EURY</name>
<dbReference type="PANTHER" id="PTHR30483:SF40">
    <property type="entry name" value="HISTIDINE KINASE"/>
    <property type="match status" value="1"/>
</dbReference>
<protein>
    <submittedName>
        <fullName evidence="3">Amino acid ABC transporter substrate-binding protein</fullName>
    </submittedName>
</protein>
<evidence type="ECO:0000256" key="1">
    <source>
        <dbReference type="ARBA" id="ARBA00022729"/>
    </source>
</evidence>
<evidence type="ECO:0000313" key="3">
    <source>
        <dbReference type="EMBL" id="MDN7012445.1"/>
    </source>
</evidence>
<dbReference type="RefSeq" id="WP_301677034.1">
    <property type="nucleotide sequence ID" value="NZ_VCYI01000005.1"/>
</dbReference>
<comment type="caution">
    <text evidence="3">The sequence shown here is derived from an EMBL/GenBank/DDBJ whole genome shotgun (WGS) entry which is preliminary data.</text>
</comment>
<keyword evidence="1" id="KW-0732">Signal</keyword>
<dbReference type="InterPro" id="IPR051010">
    <property type="entry name" value="BCAA_transport"/>
</dbReference>
<dbReference type="Pfam" id="PF13458">
    <property type="entry name" value="Peripla_BP_6"/>
    <property type="match status" value="1"/>
</dbReference>
<gene>
    <name evidence="3" type="ORF">FGW20_05195</name>
</gene>
<dbReference type="Proteomes" id="UP001168423">
    <property type="component" value="Unassembled WGS sequence"/>
</dbReference>
<feature type="domain" description="Leucine-binding protein" evidence="2">
    <location>
        <begin position="39"/>
        <end position="371"/>
    </location>
</feature>
<reference evidence="3" key="1">
    <citation type="submission" date="2019-05" db="EMBL/GenBank/DDBJ databases">
        <title>Isolation and characterization of methanogens from the cold seep sediment at Four-Way Closure Ridge.</title>
        <authorList>
            <person name="You Y.-T."/>
            <person name="Chen S.-C."/>
            <person name="Zhang W.-L."/>
            <person name="Lai M.-C."/>
        </authorList>
    </citation>
    <scope>NUCLEOTIDE SEQUENCE</scope>
    <source>
        <strain evidence="3">FWC-SCC3</strain>
    </source>
</reference>
<dbReference type="SUPFAM" id="SSF53822">
    <property type="entry name" value="Periplasmic binding protein-like I"/>
    <property type="match status" value="1"/>
</dbReference>
<proteinExistence type="predicted"/>
<dbReference type="InterPro" id="IPR028082">
    <property type="entry name" value="Peripla_BP_I"/>
</dbReference>
<evidence type="ECO:0000259" key="2">
    <source>
        <dbReference type="Pfam" id="PF13458"/>
    </source>
</evidence>
<accession>A0ABT8M094</accession>
<keyword evidence="4" id="KW-1185">Reference proteome</keyword>
<organism evidence="3 4">
    <name type="scientific">Methanoculleus methanifontis</name>
    <dbReference type="NCBI Taxonomy" id="2584086"/>
    <lineage>
        <taxon>Archaea</taxon>
        <taxon>Methanobacteriati</taxon>
        <taxon>Methanobacteriota</taxon>
        <taxon>Stenosarchaea group</taxon>
        <taxon>Methanomicrobia</taxon>
        <taxon>Methanomicrobiales</taxon>
        <taxon>Methanomicrobiaceae</taxon>
        <taxon>Methanoculleus</taxon>
    </lineage>
</organism>
<evidence type="ECO:0000313" key="4">
    <source>
        <dbReference type="Proteomes" id="UP001168423"/>
    </source>
</evidence>
<dbReference type="PANTHER" id="PTHR30483">
    <property type="entry name" value="LEUCINE-SPECIFIC-BINDING PROTEIN"/>
    <property type="match status" value="1"/>
</dbReference>